<name>A0A495BCK5_VOGIN</name>
<evidence type="ECO:0000313" key="3">
    <source>
        <dbReference type="Proteomes" id="UP000279384"/>
    </source>
</evidence>
<dbReference type="EMBL" id="RBID01000015">
    <property type="protein sequence ID" value="RKQ57934.1"/>
    <property type="molecule type" value="Genomic_DNA"/>
</dbReference>
<feature type="chain" id="PRO_5019750245" description="Lipoprotein" evidence="1">
    <location>
        <begin position="18"/>
        <end position="128"/>
    </location>
</feature>
<comment type="caution">
    <text evidence="2">The sequence shown here is derived from an EMBL/GenBank/DDBJ whole genome shotgun (WGS) entry which is preliminary data.</text>
</comment>
<reference evidence="2 3" key="1">
    <citation type="submission" date="2018-10" db="EMBL/GenBank/DDBJ databases">
        <title>Genomic Encyclopedia of Type Strains, Phase IV (KMG-IV): sequencing the most valuable type-strain genomes for metagenomic binning, comparative biology and taxonomic classification.</title>
        <authorList>
            <person name="Goeker M."/>
        </authorList>
    </citation>
    <scope>NUCLEOTIDE SEQUENCE [LARGE SCALE GENOMIC DNA]</scope>
    <source>
        <strain evidence="2 3">DSM 3303</strain>
    </source>
</reference>
<evidence type="ECO:0000256" key="1">
    <source>
        <dbReference type="SAM" id="SignalP"/>
    </source>
</evidence>
<evidence type="ECO:0008006" key="4">
    <source>
        <dbReference type="Google" id="ProtNLM"/>
    </source>
</evidence>
<organism evidence="2 3">
    <name type="scientific">Vogesella indigofera</name>
    <name type="common">Pseudomonas indigofera</name>
    <dbReference type="NCBI Taxonomy" id="45465"/>
    <lineage>
        <taxon>Bacteria</taxon>
        <taxon>Pseudomonadati</taxon>
        <taxon>Pseudomonadota</taxon>
        <taxon>Betaproteobacteria</taxon>
        <taxon>Neisseriales</taxon>
        <taxon>Chromobacteriaceae</taxon>
        <taxon>Vogesella</taxon>
    </lineage>
</organism>
<feature type="signal peptide" evidence="1">
    <location>
        <begin position="1"/>
        <end position="17"/>
    </location>
</feature>
<evidence type="ECO:0000313" key="2">
    <source>
        <dbReference type="EMBL" id="RKQ57934.1"/>
    </source>
</evidence>
<proteinExistence type="predicted"/>
<accession>A0A495BCK5</accession>
<dbReference type="PROSITE" id="PS51257">
    <property type="entry name" value="PROKAR_LIPOPROTEIN"/>
    <property type="match status" value="1"/>
</dbReference>
<sequence length="128" mass="14679">MRRLFILFLLVSLSACTIGNGHICGPQTPIFYCDKEAYDKLLHPKPFVELWHKPAVSSNIRLNDWVSCGGYGDGNFTLQSKKMFPGEDDNKAYKRLRTEMYRCLIDKGYRYERCDEPAFRGDAICGGK</sequence>
<dbReference type="AlphaFoldDB" id="A0A495BCK5"/>
<protein>
    <recommendedName>
        <fullName evidence="4">Lipoprotein</fullName>
    </recommendedName>
</protein>
<dbReference type="Proteomes" id="UP000279384">
    <property type="component" value="Unassembled WGS sequence"/>
</dbReference>
<keyword evidence="1" id="KW-0732">Signal</keyword>
<gene>
    <name evidence="2" type="ORF">C8E02_2239</name>
</gene>